<evidence type="ECO:0000313" key="2">
    <source>
        <dbReference type="Proteomes" id="UP000260640"/>
    </source>
</evidence>
<accession>A0A3E4JRF4</accession>
<name>A0A3E4JRF4_PHOVU</name>
<dbReference type="AlphaFoldDB" id="A0A3E4JRF4"/>
<protein>
    <submittedName>
        <fullName evidence="1">Uncharacterized protein</fullName>
    </submittedName>
</protein>
<proteinExistence type="predicted"/>
<reference evidence="1 2" key="1">
    <citation type="submission" date="2018-08" db="EMBL/GenBank/DDBJ databases">
        <title>A genome reference for cultivated species of the human gut microbiota.</title>
        <authorList>
            <person name="Zou Y."/>
            <person name="Xue W."/>
            <person name="Luo G."/>
        </authorList>
    </citation>
    <scope>NUCLEOTIDE SEQUENCE [LARGE SCALE GENOMIC DNA]</scope>
    <source>
        <strain evidence="1 2">TM05-16</strain>
    </source>
</reference>
<comment type="caution">
    <text evidence="1">The sequence shown here is derived from an EMBL/GenBank/DDBJ whole genome shotgun (WGS) entry which is preliminary data.</text>
</comment>
<dbReference type="Proteomes" id="UP000260640">
    <property type="component" value="Unassembled WGS sequence"/>
</dbReference>
<organism evidence="1 2">
    <name type="scientific">Phocaeicola vulgatus</name>
    <name type="common">Bacteroides vulgatus</name>
    <dbReference type="NCBI Taxonomy" id="821"/>
    <lineage>
        <taxon>Bacteria</taxon>
        <taxon>Pseudomonadati</taxon>
        <taxon>Bacteroidota</taxon>
        <taxon>Bacteroidia</taxon>
        <taxon>Bacteroidales</taxon>
        <taxon>Bacteroidaceae</taxon>
        <taxon>Phocaeicola</taxon>
    </lineage>
</organism>
<evidence type="ECO:0000313" key="1">
    <source>
        <dbReference type="EMBL" id="RGJ89519.1"/>
    </source>
</evidence>
<gene>
    <name evidence="1" type="ORF">DXD46_06470</name>
</gene>
<dbReference type="EMBL" id="QSPP01000013">
    <property type="protein sequence ID" value="RGJ89519.1"/>
    <property type="molecule type" value="Genomic_DNA"/>
</dbReference>
<sequence length="59" mass="6726">MIKRDAANASFHHIHLLGGKKDSVEIKKEKVQFRTYIGRVMMKKTECALVKVRQISAKG</sequence>